<dbReference type="InterPro" id="IPR046074">
    <property type="entry name" value="DUF6092"/>
</dbReference>
<reference evidence="1 2" key="1">
    <citation type="submission" date="2019-06" db="EMBL/GenBank/DDBJ databases">
        <title>Sorghum-associated microbial communities from plants grown in Nebraska, USA.</title>
        <authorList>
            <person name="Schachtman D."/>
        </authorList>
    </citation>
    <scope>NUCLEOTIDE SEQUENCE [LARGE SCALE GENOMIC DNA]</scope>
    <source>
        <strain evidence="1 2">2482</strain>
    </source>
</reference>
<accession>A0A561DPD7</accession>
<keyword evidence="2" id="KW-1185">Reference proteome</keyword>
<dbReference type="EMBL" id="VIVN01000003">
    <property type="protein sequence ID" value="TWE05223.1"/>
    <property type="molecule type" value="Genomic_DNA"/>
</dbReference>
<dbReference type="Pfam" id="PF19585">
    <property type="entry name" value="DUF6092"/>
    <property type="match status" value="1"/>
</dbReference>
<sequence>MTSMEATKTKEEILEHLRDYVAYTLTSAKGLYREPYSYGPMRLMDSLEKALSLLQEAGIKDENLDQVLSSIRKERWRAMTDKKGFAQAIDTSILELVNLSIDSKKKEECI</sequence>
<name>A0A561DPD7_9BACI</name>
<dbReference type="RefSeq" id="WP_144563908.1">
    <property type="nucleotide sequence ID" value="NZ_VIVN01000003.1"/>
</dbReference>
<evidence type="ECO:0000313" key="2">
    <source>
        <dbReference type="Proteomes" id="UP000319671"/>
    </source>
</evidence>
<comment type="caution">
    <text evidence="1">The sequence shown here is derived from an EMBL/GenBank/DDBJ whole genome shotgun (WGS) entry which is preliminary data.</text>
</comment>
<dbReference type="AlphaFoldDB" id="A0A561DPD7"/>
<protein>
    <submittedName>
        <fullName evidence="1">Uncharacterized protein</fullName>
    </submittedName>
</protein>
<dbReference type="Proteomes" id="UP000319671">
    <property type="component" value="Unassembled WGS sequence"/>
</dbReference>
<organism evidence="1 2">
    <name type="scientific">Neobacillus bataviensis</name>
    <dbReference type="NCBI Taxonomy" id="220685"/>
    <lineage>
        <taxon>Bacteria</taxon>
        <taxon>Bacillati</taxon>
        <taxon>Bacillota</taxon>
        <taxon>Bacilli</taxon>
        <taxon>Bacillales</taxon>
        <taxon>Bacillaceae</taxon>
        <taxon>Neobacillus</taxon>
    </lineage>
</organism>
<proteinExistence type="predicted"/>
<gene>
    <name evidence="1" type="ORF">FB550_103401</name>
</gene>
<evidence type="ECO:0000313" key="1">
    <source>
        <dbReference type="EMBL" id="TWE05223.1"/>
    </source>
</evidence>